<evidence type="ECO:0000256" key="1">
    <source>
        <dbReference type="SAM" id="Phobius"/>
    </source>
</evidence>
<proteinExistence type="predicted"/>
<protein>
    <submittedName>
        <fullName evidence="2">Uncharacterized protein</fullName>
    </submittedName>
</protein>
<evidence type="ECO:0000313" key="2">
    <source>
        <dbReference type="EMBL" id="GAW92353.1"/>
    </source>
</evidence>
<comment type="caution">
    <text evidence="2">The sequence shown here is derived from an EMBL/GenBank/DDBJ whole genome shotgun (WGS) entry which is preliminary data.</text>
</comment>
<dbReference type="EMBL" id="BDGJ01000071">
    <property type="protein sequence ID" value="GAW92353.1"/>
    <property type="molecule type" value="Genomic_DNA"/>
</dbReference>
<evidence type="ECO:0000313" key="3">
    <source>
        <dbReference type="Proteomes" id="UP000197032"/>
    </source>
</evidence>
<sequence>MQSRYVSGNKLDPENIGFSGFFNFAIGGEYGIILAFSSWQAVIKLRRGYP</sequence>
<gene>
    <name evidence="2" type="ORF">KKC1_15080</name>
</gene>
<name>A0A1Z5HS55_9FIRM</name>
<keyword evidence="1" id="KW-1133">Transmembrane helix</keyword>
<feature type="transmembrane region" description="Helical" evidence="1">
    <location>
        <begin position="20"/>
        <end position="42"/>
    </location>
</feature>
<accession>A0A1Z5HS55</accession>
<organism evidence="2 3">
    <name type="scientific">Calderihabitans maritimus</name>
    <dbReference type="NCBI Taxonomy" id="1246530"/>
    <lineage>
        <taxon>Bacteria</taxon>
        <taxon>Bacillati</taxon>
        <taxon>Bacillota</taxon>
        <taxon>Clostridia</taxon>
        <taxon>Neomoorellales</taxon>
        <taxon>Calderihabitantaceae</taxon>
        <taxon>Calderihabitans</taxon>
    </lineage>
</organism>
<keyword evidence="1" id="KW-0812">Transmembrane</keyword>
<dbReference type="AlphaFoldDB" id="A0A1Z5HS55"/>
<keyword evidence="1" id="KW-0472">Membrane</keyword>
<reference evidence="3" key="1">
    <citation type="journal article" date="2017" name="Appl. Environ. Microbiol.">
        <title>Genomic analysis of Calderihabitans maritimus KKC1, a thermophilic hydrogenogenic carboxydotrophic bacterium isolated from marine sediment.</title>
        <authorList>
            <person name="Omae K."/>
            <person name="Yoneda Y."/>
            <person name="Fukuyama Y."/>
            <person name="Yoshida T."/>
            <person name="Sako Y."/>
        </authorList>
    </citation>
    <scope>NUCLEOTIDE SEQUENCE [LARGE SCALE GENOMIC DNA]</scope>
    <source>
        <strain evidence="3">KKC1</strain>
    </source>
</reference>
<keyword evidence="3" id="KW-1185">Reference proteome</keyword>
<dbReference type="Proteomes" id="UP000197032">
    <property type="component" value="Unassembled WGS sequence"/>
</dbReference>